<evidence type="ECO:0000259" key="1">
    <source>
        <dbReference type="Pfam" id="PF03732"/>
    </source>
</evidence>
<dbReference type="Proteomes" id="UP000441586">
    <property type="component" value="Unassembled WGS sequence"/>
</dbReference>
<dbReference type="EMBL" id="WSFO01000182">
    <property type="protein sequence ID" value="KAE9622427.1"/>
    <property type="molecule type" value="Genomic_DNA"/>
</dbReference>
<dbReference type="AlphaFoldDB" id="A0A6A4R8V7"/>
<feature type="domain" description="Retrotransposon gag" evidence="1">
    <location>
        <begin position="18"/>
        <end position="109"/>
    </location>
</feature>
<dbReference type="Pfam" id="PF03732">
    <property type="entry name" value="Retrotrans_gag"/>
    <property type="match status" value="1"/>
</dbReference>
<proteinExistence type="predicted"/>
<dbReference type="InterPro" id="IPR005162">
    <property type="entry name" value="Retrotrans_gag_dom"/>
</dbReference>
<evidence type="ECO:0000313" key="2">
    <source>
        <dbReference type="EMBL" id="KAE9622427.1"/>
    </source>
</evidence>
<feature type="non-terminal residue" evidence="2">
    <location>
        <position position="121"/>
    </location>
</feature>
<dbReference type="PANTHER" id="PTHR33223:SF3">
    <property type="match status" value="1"/>
</dbReference>
<protein>
    <recommendedName>
        <fullName evidence="1">Retrotransposon gag domain-containing protein</fullName>
    </recommendedName>
</protein>
<name>A0A6A4R8V7_9RHOB</name>
<accession>A0A6A4R8V7</accession>
<comment type="caution">
    <text evidence="2">The sequence shown here is derived from an EMBL/GenBank/DDBJ whole genome shotgun (WGS) entry which is preliminary data.</text>
</comment>
<evidence type="ECO:0000313" key="3">
    <source>
        <dbReference type="Proteomes" id="UP000441586"/>
    </source>
</evidence>
<sequence>MSMKPANVTEEQIKMRAFGFTLKDAADDWYYHLPSGSIDSWDNLHKAFLEKYFPAKKANSLKKAISNIEQEADETLYEYFERFARLRSSCPFHGYSTQDLVLYLYNGLLDNERRIVDAACG</sequence>
<organism evidence="2 3">
    <name type="scientific">Parasedimentitalea maritima</name>
    <dbReference type="NCBI Taxonomy" id="2578117"/>
    <lineage>
        <taxon>Bacteria</taxon>
        <taxon>Pseudomonadati</taxon>
        <taxon>Pseudomonadota</taxon>
        <taxon>Alphaproteobacteria</taxon>
        <taxon>Rhodobacterales</taxon>
        <taxon>Paracoccaceae</taxon>
        <taxon>Parasedimentitalea</taxon>
    </lineage>
</organism>
<reference evidence="2 3" key="1">
    <citation type="submission" date="2019-12" db="EMBL/GenBank/DDBJ databases">
        <authorList>
            <person name="Zhang Y.-J."/>
        </authorList>
    </citation>
    <scope>NUCLEOTIDE SEQUENCE [LARGE SCALE GENOMIC DNA]</scope>
    <source>
        <strain evidence="2 3">H18S-6</strain>
    </source>
</reference>
<dbReference type="PANTHER" id="PTHR33223">
    <property type="entry name" value="CCHC-TYPE DOMAIN-CONTAINING PROTEIN"/>
    <property type="match status" value="1"/>
</dbReference>
<gene>
    <name evidence="2" type="ORF">GP644_24155</name>
</gene>